<gene>
    <name evidence="11" type="ORF">P280DRAFT_518339</name>
</gene>
<keyword evidence="12" id="KW-1185">Reference proteome</keyword>
<dbReference type="EMBL" id="MU006785">
    <property type="protein sequence ID" value="KAF2639904.1"/>
    <property type="molecule type" value="Genomic_DNA"/>
</dbReference>
<feature type="transmembrane region" description="Helical" evidence="9">
    <location>
        <begin position="589"/>
        <end position="609"/>
    </location>
</feature>
<evidence type="ECO:0000256" key="2">
    <source>
        <dbReference type="ARBA" id="ARBA00022448"/>
    </source>
</evidence>
<keyword evidence="5" id="KW-0067">ATP-binding</keyword>
<proteinExistence type="predicted"/>
<evidence type="ECO:0000313" key="11">
    <source>
        <dbReference type="EMBL" id="KAF2639904.1"/>
    </source>
</evidence>
<evidence type="ECO:0000256" key="5">
    <source>
        <dbReference type="ARBA" id="ARBA00022840"/>
    </source>
</evidence>
<evidence type="ECO:0000256" key="9">
    <source>
        <dbReference type="SAM" id="Phobius"/>
    </source>
</evidence>
<accession>A0A6A6S108</accession>
<feature type="transmembrane region" description="Helical" evidence="9">
    <location>
        <begin position="666"/>
        <end position="687"/>
    </location>
</feature>
<evidence type="ECO:0000313" key="12">
    <source>
        <dbReference type="Proteomes" id="UP000799753"/>
    </source>
</evidence>
<comment type="subcellular location">
    <subcellularLocation>
        <location evidence="1">Membrane</location>
        <topology evidence="1">Multi-pass membrane protein</topology>
    </subcellularLocation>
</comment>
<sequence length="796" mass="87005">MAASNFTCLTGDNPVSLTDDYQCNTGFFCPNNDKNHPPQYCPPTKQCQATRLLMVKNICTEPQGFYEPSICAPGFYCPPHTTKQLECPSGHYCPTGSEQPLRCNGISACPVGSSGQRQITGLVALLLVDIGLLYFLMHPYIRSLVHRLQKGTAQTSTNNSDTASVQRTGKEKAVEDSDQALSNLEDFVNSSKRGIGLDATRMQIEFDQLGLTLDGSQKEVLKGVTGHAGPGSLLAVMGASGAATFVRVLMGKAKATSGTTSINGTPRNMSDFKKIIGYVPQDDIVLPELTVRENLLHSARVRLPKTWKSGEIGKHVDTLILCLHLSNVQDSLVGDVIKPVISGGQRKRVSIGIELAAAPMVLILDEPTSGLDATSALSIIELLKSLSSLGVTVICIIHQPRHEIFLSLDRVLLLAGGRQIFLGNTKDSANYFRGLGYSIPKECNPADAIIDIISGESQRYMSSAPEYTPRSIEDLAEIWSRREDANNPPTGTDSNQDTDRSVDLEALARSASERGASRLYQVYYCFMRSLTQQTRQIVGFVLEIIVGAIAGLLIGLSVYQLDGFMFQGIYRPPFELLSSSTNYTLVPELGLLNSLAIGLAAAAPGVKTFGEEKTMYWREAASGHSRSAYFVGKILSTFFRIGLSALHFTVFYALLATPIMPFGQLYLAHLLYFYCIYGLACAVSMVVSRQDGPLLAIIGSLIIGIFGGYGPSLSTVKTWHLEWAWRMCPGTWFSEAYFHAHTTPFAYLWDIEAAAKWTGYTLNQLSLDMGMLFIIGTVYRVLAYIGLVFLNRDKQI</sequence>
<dbReference type="InterPro" id="IPR003593">
    <property type="entry name" value="AAA+_ATPase"/>
</dbReference>
<feature type="transmembrane region" description="Helical" evidence="9">
    <location>
        <begin position="537"/>
        <end position="559"/>
    </location>
</feature>
<dbReference type="SUPFAM" id="SSF52540">
    <property type="entry name" value="P-loop containing nucleoside triphosphate hydrolases"/>
    <property type="match status" value="1"/>
</dbReference>
<keyword evidence="4" id="KW-0547">Nucleotide-binding</keyword>
<organism evidence="11 12">
    <name type="scientific">Massarina eburnea CBS 473.64</name>
    <dbReference type="NCBI Taxonomy" id="1395130"/>
    <lineage>
        <taxon>Eukaryota</taxon>
        <taxon>Fungi</taxon>
        <taxon>Dikarya</taxon>
        <taxon>Ascomycota</taxon>
        <taxon>Pezizomycotina</taxon>
        <taxon>Dothideomycetes</taxon>
        <taxon>Pleosporomycetidae</taxon>
        <taxon>Pleosporales</taxon>
        <taxon>Massarineae</taxon>
        <taxon>Massarinaceae</taxon>
        <taxon>Massarina</taxon>
    </lineage>
</organism>
<dbReference type="InterPro" id="IPR003439">
    <property type="entry name" value="ABC_transporter-like_ATP-bd"/>
</dbReference>
<dbReference type="InterPro" id="IPR043926">
    <property type="entry name" value="ABCG_dom"/>
</dbReference>
<keyword evidence="7 9" id="KW-0472">Membrane</keyword>
<keyword evidence="6 9" id="KW-1133">Transmembrane helix</keyword>
<feature type="transmembrane region" description="Helical" evidence="9">
    <location>
        <begin position="630"/>
        <end position="654"/>
    </location>
</feature>
<evidence type="ECO:0000259" key="10">
    <source>
        <dbReference type="PROSITE" id="PS50893"/>
    </source>
</evidence>
<evidence type="ECO:0000256" key="7">
    <source>
        <dbReference type="ARBA" id="ARBA00023136"/>
    </source>
</evidence>
<dbReference type="GO" id="GO:0005524">
    <property type="term" value="F:ATP binding"/>
    <property type="evidence" value="ECO:0007669"/>
    <property type="project" value="UniProtKB-KW"/>
</dbReference>
<dbReference type="Pfam" id="PF00005">
    <property type="entry name" value="ABC_tran"/>
    <property type="match status" value="1"/>
</dbReference>
<dbReference type="GO" id="GO:0016887">
    <property type="term" value="F:ATP hydrolysis activity"/>
    <property type="evidence" value="ECO:0007669"/>
    <property type="project" value="InterPro"/>
</dbReference>
<reference evidence="11" key="1">
    <citation type="journal article" date="2020" name="Stud. Mycol.">
        <title>101 Dothideomycetes genomes: a test case for predicting lifestyles and emergence of pathogens.</title>
        <authorList>
            <person name="Haridas S."/>
            <person name="Albert R."/>
            <person name="Binder M."/>
            <person name="Bloem J."/>
            <person name="Labutti K."/>
            <person name="Salamov A."/>
            <person name="Andreopoulos B."/>
            <person name="Baker S."/>
            <person name="Barry K."/>
            <person name="Bills G."/>
            <person name="Bluhm B."/>
            <person name="Cannon C."/>
            <person name="Castanera R."/>
            <person name="Culley D."/>
            <person name="Daum C."/>
            <person name="Ezra D."/>
            <person name="Gonzalez J."/>
            <person name="Henrissat B."/>
            <person name="Kuo A."/>
            <person name="Liang C."/>
            <person name="Lipzen A."/>
            <person name="Lutzoni F."/>
            <person name="Magnuson J."/>
            <person name="Mondo S."/>
            <person name="Nolan M."/>
            <person name="Ohm R."/>
            <person name="Pangilinan J."/>
            <person name="Park H.-J."/>
            <person name="Ramirez L."/>
            <person name="Alfaro M."/>
            <person name="Sun H."/>
            <person name="Tritt A."/>
            <person name="Yoshinaga Y."/>
            <person name="Zwiers L.-H."/>
            <person name="Turgeon B."/>
            <person name="Goodwin S."/>
            <person name="Spatafora J."/>
            <person name="Crous P."/>
            <person name="Grigoriev I."/>
        </authorList>
    </citation>
    <scope>NUCLEOTIDE SEQUENCE</scope>
    <source>
        <strain evidence="11">CBS 473.64</strain>
    </source>
</reference>
<dbReference type="PANTHER" id="PTHR48041">
    <property type="entry name" value="ABC TRANSPORTER G FAMILY MEMBER 28"/>
    <property type="match status" value="1"/>
</dbReference>
<dbReference type="FunFam" id="3.40.50.300:FF:000367">
    <property type="entry name" value="ABC transporter G family member 24"/>
    <property type="match status" value="1"/>
</dbReference>
<dbReference type="PANTHER" id="PTHR48041:SF91">
    <property type="entry name" value="ABC TRANSPORTER G FAMILY MEMBER 28"/>
    <property type="match status" value="1"/>
</dbReference>
<dbReference type="SMART" id="SM00382">
    <property type="entry name" value="AAA"/>
    <property type="match status" value="1"/>
</dbReference>
<feature type="region of interest" description="Disordered" evidence="8">
    <location>
        <begin position="152"/>
        <end position="177"/>
    </location>
</feature>
<dbReference type="InterPro" id="IPR027417">
    <property type="entry name" value="P-loop_NTPase"/>
</dbReference>
<dbReference type="OrthoDB" id="66620at2759"/>
<dbReference type="AlphaFoldDB" id="A0A6A6S108"/>
<protein>
    <recommendedName>
        <fullName evidence="10">ABC transporter domain-containing protein</fullName>
    </recommendedName>
</protein>
<feature type="compositionally biased region" description="Polar residues" evidence="8">
    <location>
        <begin position="152"/>
        <end position="167"/>
    </location>
</feature>
<feature type="transmembrane region" description="Helical" evidence="9">
    <location>
        <begin position="119"/>
        <end position="137"/>
    </location>
</feature>
<dbReference type="GO" id="GO:0140359">
    <property type="term" value="F:ABC-type transporter activity"/>
    <property type="evidence" value="ECO:0007669"/>
    <property type="project" value="InterPro"/>
</dbReference>
<dbReference type="Pfam" id="PF19055">
    <property type="entry name" value="ABC2_membrane_7"/>
    <property type="match status" value="1"/>
</dbReference>
<keyword evidence="3 9" id="KW-0812">Transmembrane</keyword>
<dbReference type="GO" id="GO:0016020">
    <property type="term" value="C:membrane"/>
    <property type="evidence" value="ECO:0007669"/>
    <property type="project" value="UniProtKB-SubCell"/>
</dbReference>
<evidence type="ECO:0000256" key="3">
    <source>
        <dbReference type="ARBA" id="ARBA00022692"/>
    </source>
</evidence>
<dbReference type="Proteomes" id="UP000799753">
    <property type="component" value="Unassembled WGS sequence"/>
</dbReference>
<dbReference type="PROSITE" id="PS00211">
    <property type="entry name" value="ABC_TRANSPORTER_1"/>
    <property type="match status" value="1"/>
</dbReference>
<evidence type="ECO:0000256" key="6">
    <source>
        <dbReference type="ARBA" id="ARBA00022989"/>
    </source>
</evidence>
<name>A0A6A6S108_9PLEO</name>
<keyword evidence="2" id="KW-0813">Transport</keyword>
<dbReference type="InterPro" id="IPR017871">
    <property type="entry name" value="ABC_transporter-like_CS"/>
</dbReference>
<dbReference type="PROSITE" id="PS50893">
    <property type="entry name" value="ABC_TRANSPORTER_2"/>
    <property type="match status" value="1"/>
</dbReference>
<feature type="transmembrane region" description="Helical" evidence="9">
    <location>
        <begin position="694"/>
        <end position="713"/>
    </location>
</feature>
<evidence type="ECO:0000256" key="4">
    <source>
        <dbReference type="ARBA" id="ARBA00022741"/>
    </source>
</evidence>
<dbReference type="CDD" id="cd03213">
    <property type="entry name" value="ABCG_EPDR"/>
    <property type="match status" value="1"/>
</dbReference>
<dbReference type="Gene3D" id="3.40.50.300">
    <property type="entry name" value="P-loop containing nucleotide triphosphate hydrolases"/>
    <property type="match status" value="1"/>
</dbReference>
<feature type="transmembrane region" description="Helical" evidence="9">
    <location>
        <begin position="769"/>
        <end position="790"/>
    </location>
</feature>
<dbReference type="InterPro" id="IPR050352">
    <property type="entry name" value="ABCG_transporters"/>
</dbReference>
<feature type="domain" description="ABC transporter" evidence="10">
    <location>
        <begin position="204"/>
        <end position="441"/>
    </location>
</feature>
<evidence type="ECO:0000256" key="1">
    <source>
        <dbReference type="ARBA" id="ARBA00004141"/>
    </source>
</evidence>
<evidence type="ECO:0000256" key="8">
    <source>
        <dbReference type="SAM" id="MobiDB-lite"/>
    </source>
</evidence>